<evidence type="ECO:0000256" key="1">
    <source>
        <dbReference type="SAM" id="Coils"/>
    </source>
</evidence>
<dbReference type="EMBL" id="ML211105">
    <property type="protein sequence ID" value="TFK88634.1"/>
    <property type="molecule type" value="Genomic_DNA"/>
</dbReference>
<evidence type="ECO:0000313" key="2">
    <source>
        <dbReference type="EMBL" id="TFK88634.1"/>
    </source>
</evidence>
<dbReference type="Gene3D" id="1.20.1170.10">
    <property type="match status" value="1"/>
</dbReference>
<evidence type="ECO:0000313" key="3">
    <source>
        <dbReference type="Proteomes" id="UP000308197"/>
    </source>
</evidence>
<proteinExistence type="predicted"/>
<gene>
    <name evidence="2" type="ORF">K466DRAFT_65320</name>
</gene>
<feature type="coiled-coil region" evidence="1">
    <location>
        <begin position="142"/>
        <end position="176"/>
    </location>
</feature>
<keyword evidence="3" id="KW-1185">Reference proteome</keyword>
<feature type="coiled-coil region" evidence="1">
    <location>
        <begin position="278"/>
        <end position="305"/>
    </location>
</feature>
<accession>A0A5C3PFV4</accession>
<reference evidence="2 3" key="1">
    <citation type="journal article" date="2019" name="Nat. Ecol. Evol.">
        <title>Megaphylogeny resolves global patterns of mushroom evolution.</title>
        <authorList>
            <person name="Varga T."/>
            <person name="Krizsan K."/>
            <person name="Foldi C."/>
            <person name="Dima B."/>
            <person name="Sanchez-Garcia M."/>
            <person name="Sanchez-Ramirez S."/>
            <person name="Szollosi G.J."/>
            <person name="Szarkandi J.G."/>
            <person name="Papp V."/>
            <person name="Albert L."/>
            <person name="Andreopoulos W."/>
            <person name="Angelini C."/>
            <person name="Antonin V."/>
            <person name="Barry K.W."/>
            <person name="Bougher N.L."/>
            <person name="Buchanan P."/>
            <person name="Buyck B."/>
            <person name="Bense V."/>
            <person name="Catcheside P."/>
            <person name="Chovatia M."/>
            <person name="Cooper J."/>
            <person name="Damon W."/>
            <person name="Desjardin D."/>
            <person name="Finy P."/>
            <person name="Geml J."/>
            <person name="Haridas S."/>
            <person name="Hughes K."/>
            <person name="Justo A."/>
            <person name="Karasinski D."/>
            <person name="Kautmanova I."/>
            <person name="Kiss B."/>
            <person name="Kocsube S."/>
            <person name="Kotiranta H."/>
            <person name="LaButti K.M."/>
            <person name="Lechner B.E."/>
            <person name="Liimatainen K."/>
            <person name="Lipzen A."/>
            <person name="Lukacs Z."/>
            <person name="Mihaltcheva S."/>
            <person name="Morgado L.N."/>
            <person name="Niskanen T."/>
            <person name="Noordeloos M.E."/>
            <person name="Ohm R.A."/>
            <person name="Ortiz-Santana B."/>
            <person name="Ovrebo C."/>
            <person name="Racz N."/>
            <person name="Riley R."/>
            <person name="Savchenko A."/>
            <person name="Shiryaev A."/>
            <person name="Soop K."/>
            <person name="Spirin V."/>
            <person name="Szebenyi C."/>
            <person name="Tomsovsky M."/>
            <person name="Tulloss R.E."/>
            <person name="Uehling J."/>
            <person name="Grigoriev I.V."/>
            <person name="Vagvolgyi C."/>
            <person name="Papp T."/>
            <person name="Martin F.M."/>
            <person name="Miettinen O."/>
            <person name="Hibbett D.S."/>
            <person name="Nagy L.G."/>
        </authorList>
    </citation>
    <scope>NUCLEOTIDE SEQUENCE [LARGE SCALE GENOMIC DNA]</scope>
    <source>
        <strain evidence="2 3">HHB13444</strain>
    </source>
</reference>
<organism evidence="2 3">
    <name type="scientific">Polyporus arcularius HHB13444</name>
    <dbReference type="NCBI Taxonomy" id="1314778"/>
    <lineage>
        <taxon>Eukaryota</taxon>
        <taxon>Fungi</taxon>
        <taxon>Dikarya</taxon>
        <taxon>Basidiomycota</taxon>
        <taxon>Agaricomycotina</taxon>
        <taxon>Agaricomycetes</taxon>
        <taxon>Polyporales</taxon>
        <taxon>Polyporaceae</taxon>
        <taxon>Polyporus</taxon>
    </lineage>
</organism>
<dbReference type="InParanoid" id="A0A5C3PFV4"/>
<name>A0A5C3PFV4_9APHY</name>
<dbReference type="AlphaFoldDB" id="A0A5C3PFV4"/>
<dbReference type="SUPFAM" id="SSF58100">
    <property type="entry name" value="Bacterial hemolysins"/>
    <property type="match status" value="1"/>
</dbReference>
<sequence length="410" mass="46150">MNMSPTTSRSSTLTEASSAELLLHVFGGEIDLNNDATHDKFREAIASDAVKNKTLVAIHDLNHTVRDIIKAFRRIRRDLQSFDKKAFRGHDDTVLQLSPEWDKLHEAFHEILDTSRDNATEAAAFMRQFTNTMLQDVDESEYPALKEELANFITMLEDKEEKANKAKKEFRELADDVHLFVAKIDEVLLDAEEPIHRELDRTKLRIGDLHVRLRQISEESTKMAIACVASFATAALGVGAAIVTLSPEAFALAVHTFKRNVRTSKTSAVALVHSGSKLSTLLHEKKDVKQELKKCSKEAEDLSKRMSALYGYKLSLESTKSDVEMLSSQISTFVNIWQSLKQDLHSFNEQLGYAAKPNIKINKFFPKKVANTRGLYTTLIFLLEEYAKGSVDVEDEETLCDSDGVKKAEI</sequence>
<protein>
    <submittedName>
        <fullName evidence="2">Uncharacterized protein</fullName>
    </submittedName>
</protein>
<dbReference type="Proteomes" id="UP000308197">
    <property type="component" value="Unassembled WGS sequence"/>
</dbReference>
<keyword evidence="1" id="KW-0175">Coiled coil</keyword>